<dbReference type="PANTHER" id="PTHR34404">
    <property type="entry name" value="REGULATORY PROTEIN, FMDB FAMILY"/>
    <property type="match status" value="1"/>
</dbReference>
<dbReference type="Pfam" id="PF09723">
    <property type="entry name" value="Zn_ribbon_8"/>
    <property type="match status" value="1"/>
</dbReference>
<dbReference type="SMART" id="SM00834">
    <property type="entry name" value="CxxC_CXXC_SSSS"/>
    <property type="match status" value="1"/>
</dbReference>
<dbReference type="HOGENOM" id="CLU_136025_3_1_7"/>
<dbReference type="AlphaFoldDB" id="A0LH30"/>
<name>A0LH30_SYNFM</name>
<evidence type="ECO:0000256" key="1">
    <source>
        <dbReference type="SAM" id="MobiDB-lite"/>
    </source>
</evidence>
<keyword evidence="4" id="KW-1185">Reference proteome</keyword>
<protein>
    <submittedName>
        <fullName evidence="3">Putative regulatory protein, FmdB family</fullName>
    </submittedName>
</protein>
<feature type="region of interest" description="Disordered" evidence="1">
    <location>
        <begin position="58"/>
        <end position="90"/>
    </location>
</feature>
<feature type="domain" description="Putative regulatory protein FmdB zinc ribbon" evidence="2">
    <location>
        <begin position="1"/>
        <end position="41"/>
    </location>
</feature>
<dbReference type="EMBL" id="CP000478">
    <property type="protein sequence ID" value="ABK16732.1"/>
    <property type="molecule type" value="Genomic_DNA"/>
</dbReference>
<dbReference type="PANTHER" id="PTHR34404:SF2">
    <property type="entry name" value="CONSERVED SERINE RICH PROTEIN"/>
    <property type="match status" value="1"/>
</dbReference>
<dbReference type="OrthoDB" id="9813321at2"/>
<proteinExistence type="predicted"/>
<accession>A0LH30</accession>
<feature type="compositionally biased region" description="Polar residues" evidence="1">
    <location>
        <begin position="60"/>
        <end position="77"/>
    </location>
</feature>
<evidence type="ECO:0000313" key="4">
    <source>
        <dbReference type="Proteomes" id="UP000001784"/>
    </source>
</evidence>
<reference evidence="3 4" key="1">
    <citation type="submission" date="2006-10" db="EMBL/GenBank/DDBJ databases">
        <title>Complete sequence of Syntrophobacter fumaroxidans MPOB.</title>
        <authorList>
            <consortium name="US DOE Joint Genome Institute"/>
            <person name="Copeland A."/>
            <person name="Lucas S."/>
            <person name="Lapidus A."/>
            <person name="Barry K."/>
            <person name="Detter J.C."/>
            <person name="Glavina del Rio T."/>
            <person name="Hammon N."/>
            <person name="Israni S."/>
            <person name="Pitluck S."/>
            <person name="Goltsman E.G."/>
            <person name="Martinez M."/>
            <person name="Schmutz J."/>
            <person name="Larimer F."/>
            <person name="Land M."/>
            <person name="Hauser L."/>
            <person name="Kyrpides N."/>
            <person name="Kim E."/>
            <person name="Boone D.R."/>
            <person name="Brockman F."/>
            <person name="Culley D."/>
            <person name="Ferry J."/>
            <person name="Gunsalus R."/>
            <person name="McInerney M.J."/>
            <person name="Morrison M."/>
            <person name="Plugge C."/>
            <person name="Rohlin L."/>
            <person name="Scholten J."/>
            <person name="Sieber J."/>
            <person name="Stams A.J.M."/>
            <person name="Worm P."/>
            <person name="Henstra A.M."/>
            <person name="Richardson P."/>
        </authorList>
    </citation>
    <scope>NUCLEOTIDE SEQUENCE [LARGE SCALE GENOMIC DNA]</scope>
    <source>
        <strain evidence="4">DSM 10017 / MPOB</strain>
    </source>
</reference>
<dbReference type="RefSeq" id="WP_011697903.1">
    <property type="nucleotide sequence ID" value="NC_008554.1"/>
</dbReference>
<dbReference type="NCBIfam" id="TIGR02605">
    <property type="entry name" value="CxxC_CxxC_SSSS"/>
    <property type="match status" value="1"/>
</dbReference>
<dbReference type="InParanoid" id="A0LH30"/>
<evidence type="ECO:0000259" key="2">
    <source>
        <dbReference type="SMART" id="SM00834"/>
    </source>
</evidence>
<evidence type="ECO:0000313" key="3">
    <source>
        <dbReference type="EMBL" id="ABK16732.1"/>
    </source>
</evidence>
<dbReference type="KEGG" id="sfu:Sfum_1038"/>
<organism evidence="3 4">
    <name type="scientific">Syntrophobacter fumaroxidans (strain DSM 10017 / MPOB)</name>
    <dbReference type="NCBI Taxonomy" id="335543"/>
    <lineage>
        <taxon>Bacteria</taxon>
        <taxon>Pseudomonadati</taxon>
        <taxon>Thermodesulfobacteriota</taxon>
        <taxon>Syntrophobacteria</taxon>
        <taxon>Syntrophobacterales</taxon>
        <taxon>Syntrophobacteraceae</taxon>
        <taxon>Syntrophobacter</taxon>
    </lineage>
</organism>
<dbReference type="eggNOG" id="COG2331">
    <property type="taxonomic scope" value="Bacteria"/>
</dbReference>
<sequence length="90" mass="9821">MPIYEYECLKCGKTSEAMQKFSDPPLTECCECRGQLRKLISMSTFHLKGSGWYTTDYAGKNQSTSAPRSSETASSGSAEKKTDSSSTASE</sequence>
<dbReference type="Proteomes" id="UP000001784">
    <property type="component" value="Chromosome"/>
</dbReference>
<dbReference type="InterPro" id="IPR013429">
    <property type="entry name" value="Regulatory_FmdB_Zinc_ribbon"/>
</dbReference>
<gene>
    <name evidence="3" type="ordered locus">Sfum_1038</name>
</gene>